<gene>
    <name evidence="4" type="ORF">NE686_16170</name>
</gene>
<dbReference type="SUPFAM" id="SSF56574">
    <property type="entry name" value="Serpins"/>
    <property type="match status" value="1"/>
</dbReference>
<dbReference type="InterPro" id="IPR036186">
    <property type="entry name" value="Serpin_sf"/>
</dbReference>
<feature type="transmembrane region" description="Helical" evidence="2">
    <location>
        <begin position="36"/>
        <end position="55"/>
    </location>
</feature>
<sequence length="464" mass="52840">MFRKLHKEANNYMESDKPLKESTVKKPLNIKGSKKVFKIAAIIVVIGIILSKFLLRGNRININTIAKPIYPKKIGFEDFDEQVKRREDIDENFLKELGKFSIKSSSLVLSKTDKDINSLYSPISLYMALSMTAETAKGETQEEILQVLNMDSIDMVRSETGKLFRKLYYHNEIGKLSLGNSLWLNKDVRFNINTLDLLAKDYYASSFSLDFNDNESSKKISKWVSNQIGGKLENRYDDFSLNQDDVMALVSTIYFYDEWVDRFNINDTKEDEFYLEDGNIVKSDFMNMKYGSHSFVGVDGYTVSHLNLKNNGRMIFILPDEGLSPFDIISDPQLLDEAINSLSTDKRKMGEVIFKIPKFKFSSKLKLKDICEELGIKEIFQETSDFTSLSDTKPLFISDITQSSTISIDEKGVEATAYTKIDYTGAAQPNGRAEMILNRPFIFVITGVEGSPLFIGIINNPNIE</sequence>
<dbReference type="InterPro" id="IPR023795">
    <property type="entry name" value="Serpin_CS"/>
</dbReference>
<proteinExistence type="inferred from homology"/>
<name>A0ABT1SDU2_9FIRM</name>
<protein>
    <recommendedName>
        <fullName evidence="3">Serpin domain-containing protein</fullName>
    </recommendedName>
</protein>
<evidence type="ECO:0000256" key="2">
    <source>
        <dbReference type="SAM" id="Phobius"/>
    </source>
</evidence>
<evidence type="ECO:0000256" key="1">
    <source>
        <dbReference type="RuleBase" id="RU000411"/>
    </source>
</evidence>
<keyword evidence="5" id="KW-1185">Reference proteome</keyword>
<dbReference type="Pfam" id="PF00079">
    <property type="entry name" value="Serpin"/>
    <property type="match status" value="1"/>
</dbReference>
<feature type="domain" description="Serpin" evidence="3">
    <location>
        <begin position="103"/>
        <end position="461"/>
    </location>
</feature>
<evidence type="ECO:0000259" key="3">
    <source>
        <dbReference type="SMART" id="SM00093"/>
    </source>
</evidence>
<keyword evidence="2" id="KW-0472">Membrane</keyword>
<keyword evidence="2" id="KW-1133">Transmembrane helix</keyword>
<dbReference type="EMBL" id="JANGAC010000014">
    <property type="protein sequence ID" value="MCQ4924640.1"/>
    <property type="molecule type" value="Genomic_DNA"/>
</dbReference>
<dbReference type="RefSeq" id="WP_256312326.1">
    <property type="nucleotide sequence ID" value="NZ_JANGAC010000014.1"/>
</dbReference>
<accession>A0ABT1SDU2</accession>
<dbReference type="Gene3D" id="2.30.39.10">
    <property type="entry name" value="Alpha-1-antitrypsin, domain 1"/>
    <property type="match status" value="1"/>
</dbReference>
<dbReference type="Gene3D" id="3.30.497.10">
    <property type="entry name" value="Antithrombin, subunit I, domain 2"/>
    <property type="match status" value="1"/>
</dbReference>
<evidence type="ECO:0000313" key="4">
    <source>
        <dbReference type="EMBL" id="MCQ4924640.1"/>
    </source>
</evidence>
<dbReference type="Proteomes" id="UP001524478">
    <property type="component" value="Unassembled WGS sequence"/>
</dbReference>
<comment type="caution">
    <text evidence="4">The sequence shown here is derived from an EMBL/GenBank/DDBJ whole genome shotgun (WGS) entry which is preliminary data.</text>
</comment>
<dbReference type="PROSITE" id="PS00284">
    <property type="entry name" value="SERPIN"/>
    <property type="match status" value="1"/>
</dbReference>
<dbReference type="InterPro" id="IPR042178">
    <property type="entry name" value="Serpin_sf_1"/>
</dbReference>
<organism evidence="4 5">
    <name type="scientific">Tissierella carlieri</name>
    <dbReference type="NCBI Taxonomy" id="689904"/>
    <lineage>
        <taxon>Bacteria</taxon>
        <taxon>Bacillati</taxon>
        <taxon>Bacillota</taxon>
        <taxon>Tissierellia</taxon>
        <taxon>Tissierellales</taxon>
        <taxon>Tissierellaceae</taxon>
        <taxon>Tissierella</taxon>
    </lineage>
</organism>
<keyword evidence="2" id="KW-0812">Transmembrane</keyword>
<evidence type="ECO:0000313" key="5">
    <source>
        <dbReference type="Proteomes" id="UP001524478"/>
    </source>
</evidence>
<dbReference type="SMART" id="SM00093">
    <property type="entry name" value="SERPIN"/>
    <property type="match status" value="1"/>
</dbReference>
<dbReference type="InterPro" id="IPR023796">
    <property type="entry name" value="Serpin_dom"/>
</dbReference>
<dbReference type="InterPro" id="IPR000215">
    <property type="entry name" value="Serpin_fam"/>
</dbReference>
<reference evidence="4 5" key="1">
    <citation type="submission" date="2022-06" db="EMBL/GenBank/DDBJ databases">
        <title>Isolation of gut microbiota from human fecal samples.</title>
        <authorList>
            <person name="Pamer E.G."/>
            <person name="Barat B."/>
            <person name="Waligurski E."/>
            <person name="Medina S."/>
            <person name="Paddock L."/>
            <person name="Mostad J."/>
        </authorList>
    </citation>
    <scope>NUCLEOTIDE SEQUENCE [LARGE SCALE GENOMIC DNA]</scope>
    <source>
        <strain evidence="4 5">DFI.7.95</strain>
    </source>
</reference>
<dbReference type="InterPro" id="IPR042185">
    <property type="entry name" value="Serpin_sf_2"/>
</dbReference>
<comment type="similarity">
    <text evidence="1">Belongs to the serpin family.</text>
</comment>
<dbReference type="PANTHER" id="PTHR11461">
    <property type="entry name" value="SERINE PROTEASE INHIBITOR, SERPIN"/>
    <property type="match status" value="1"/>
</dbReference>
<dbReference type="PANTHER" id="PTHR11461:SF211">
    <property type="entry name" value="GH10112P-RELATED"/>
    <property type="match status" value="1"/>
</dbReference>